<evidence type="ECO:0000256" key="2">
    <source>
        <dbReference type="ARBA" id="ARBA00022475"/>
    </source>
</evidence>
<dbReference type="InterPro" id="IPR034746">
    <property type="entry name" value="POTRA"/>
</dbReference>
<evidence type="ECO:0000259" key="10">
    <source>
        <dbReference type="PROSITE" id="PS51779"/>
    </source>
</evidence>
<comment type="subunit">
    <text evidence="9">Part of a complex composed of FtsB, FtsL and FtsQ.</text>
</comment>
<dbReference type="InterPro" id="IPR026579">
    <property type="entry name" value="FtsQ"/>
</dbReference>
<evidence type="ECO:0000256" key="8">
    <source>
        <dbReference type="ARBA" id="ARBA00023306"/>
    </source>
</evidence>
<evidence type="ECO:0000313" key="11">
    <source>
        <dbReference type="EMBL" id="HJD44413.1"/>
    </source>
</evidence>
<dbReference type="AlphaFoldDB" id="A0A9D2RG24"/>
<evidence type="ECO:0000256" key="1">
    <source>
        <dbReference type="ARBA" id="ARBA00004370"/>
    </source>
</evidence>
<dbReference type="Gene3D" id="3.10.20.310">
    <property type="entry name" value="membrane protein fhac"/>
    <property type="match status" value="1"/>
</dbReference>
<sequence length="264" mass="29703">MFSDPRLTNFIANLLTALAVGAMLLAALYWALHRPYFTIRHVELLPMEEASLQYVSPTTVEATIAGRLSGNFFSMDLNQVRKVVESAPWVRKARIKRVWPDRLVVHIEEQQPLAYWNEGEMINTWGEAFVANEAVLADGLVLPQLNGPASSERLVVQRYAELARWVAPLGLNIREVSLSPRYAWEVVLSDGVRLNLGRDPAADIADPHGRSGAVQFAERMQRFVQIWPSLAERLGERRIASADLRYKDGFAIVLDPQTITSVKQ</sequence>
<proteinExistence type="inferred from homology"/>
<dbReference type="EMBL" id="DWUQ01000105">
    <property type="protein sequence ID" value="HJD44413.1"/>
    <property type="molecule type" value="Genomic_DNA"/>
</dbReference>
<keyword evidence="4 9" id="KW-0132">Cell division</keyword>
<comment type="function">
    <text evidence="9">Essential cell division protein. May link together the upstream cell division proteins, which are predominantly cytoplasmic, with the downstream cell division proteins, which are predominantly periplasmic. May control correct divisome assembly.</text>
</comment>
<evidence type="ECO:0000256" key="5">
    <source>
        <dbReference type="ARBA" id="ARBA00022692"/>
    </source>
</evidence>
<dbReference type="HAMAP" id="MF_00911">
    <property type="entry name" value="FtsQ_subfam"/>
    <property type="match status" value="1"/>
</dbReference>
<keyword evidence="5 9" id="KW-0812">Transmembrane</keyword>
<gene>
    <name evidence="9" type="primary">ftsQ</name>
    <name evidence="11" type="ORF">H9906_05200</name>
</gene>
<reference evidence="11" key="1">
    <citation type="journal article" date="2021" name="PeerJ">
        <title>Extensive microbial diversity within the chicken gut microbiome revealed by metagenomics and culture.</title>
        <authorList>
            <person name="Gilroy R."/>
            <person name="Ravi A."/>
            <person name="Getino M."/>
            <person name="Pursley I."/>
            <person name="Horton D.L."/>
            <person name="Alikhan N.F."/>
            <person name="Baker D."/>
            <person name="Gharbi K."/>
            <person name="Hall N."/>
            <person name="Watson M."/>
            <person name="Adriaenssens E.M."/>
            <person name="Foster-Nyarko E."/>
            <person name="Jarju S."/>
            <person name="Secka A."/>
            <person name="Antonio M."/>
            <person name="Oren A."/>
            <person name="Chaudhuri R.R."/>
            <person name="La Ragione R."/>
            <person name="Hildebrand F."/>
            <person name="Pallen M.J."/>
        </authorList>
    </citation>
    <scope>NUCLEOTIDE SEQUENCE</scope>
    <source>
        <strain evidence="11">9264</strain>
    </source>
</reference>
<evidence type="ECO:0000256" key="3">
    <source>
        <dbReference type="ARBA" id="ARBA00022519"/>
    </source>
</evidence>
<evidence type="ECO:0000256" key="4">
    <source>
        <dbReference type="ARBA" id="ARBA00022618"/>
    </source>
</evidence>
<evidence type="ECO:0000256" key="6">
    <source>
        <dbReference type="ARBA" id="ARBA00022989"/>
    </source>
</evidence>
<organism evidence="11 12">
    <name type="scientific">Candidatus Paenalcaligenes intestinipullorum</name>
    <dbReference type="NCBI Taxonomy" id="2838718"/>
    <lineage>
        <taxon>Bacteria</taxon>
        <taxon>Pseudomonadati</taxon>
        <taxon>Pseudomonadota</taxon>
        <taxon>Betaproteobacteria</taxon>
        <taxon>Burkholderiales</taxon>
        <taxon>Alcaligenaceae</taxon>
        <taxon>Paenalcaligenes</taxon>
    </lineage>
</organism>
<name>A0A9D2RG24_9BURK</name>
<dbReference type="PROSITE" id="PS51779">
    <property type="entry name" value="POTRA"/>
    <property type="match status" value="1"/>
</dbReference>
<dbReference type="GO" id="GO:0090529">
    <property type="term" value="P:cell septum assembly"/>
    <property type="evidence" value="ECO:0007669"/>
    <property type="project" value="InterPro"/>
</dbReference>
<evidence type="ECO:0000313" key="12">
    <source>
        <dbReference type="Proteomes" id="UP000823889"/>
    </source>
</evidence>
<feature type="transmembrane region" description="Helical" evidence="9">
    <location>
        <begin position="12"/>
        <end position="32"/>
    </location>
</feature>
<comment type="similarity">
    <text evidence="9">Belongs to the FtsQ/DivIB family. FtsQ subfamily.</text>
</comment>
<dbReference type="Pfam" id="PF08478">
    <property type="entry name" value="POTRA_1"/>
    <property type="match status" value="1"/>
</dbReference>
<dbReference type="InterPro" id="IPR045335">
    <property type="entry name" value="FtsQ_C_sf"/>
</dbReference>
<evidence type="ECO:0000256" key="7">
    <source>
        <dbReference type="ARBA" id="ARBA00023136"/>
    </source>
</evidence>
<dbReference type="InterPro" id="IPR005548">
    <property type="entry name" value="Cell_div_FtsQ/DivIB_C"/>
</dbReference>
<dbReference type="Pfam" id="PF03799">
    <property type="entry name" value="FtsQ_DivIB_C"/>
    <property type="match status" value="1"/>
</dbReference>
<protein>
    <recommendedName>
        <fullName evidence="9">Cell division protein FtsQ</fullName>
    </recommendedName>
</protein>
<dbReference type="Proteomes" id="UP000823889">
    <property type="component" value="Unassembled WGS sequence"/>
</dbReference>
<dbReference type="Gene3D" id="3.40.50.11690">
    <property type="entry name" value="Cell division protein FtsQ/DivIB"/>
    <property type="match status" value="1"/>
</dbReference>
<dbReference type="GO" id="GO:0032153">
    <property type="term" value="C:cell division site"/>
    <property type="evidence" value="ECO:0007669"/>
    <property type="project" value="UniProtKB-UniRule"/>
</dbReference>
<evidence type="ECO:0000256" key="9">
    <source>
        <dbReference type="HAMAP-Rule" id="MF_00911"/>
    </source>
</evidence>
<comment type="subcellular location">
    <subcellularLocation>
        <location evidence="9">Cell inner membrane</location>
        <topology evidence="9">Single-pass type II membrane protein</topology>
    </subcellularLocation>
    <subcellularLocation>
        <location evidence="1">Membrane</location>
    </subcellularLocation>
    <text evidence="9">Localizes to the division septum.</text>
</comment>
<reference evidence="11" key="2">
    <citation type="submission" date="2021-04" db="EMBL/GenBank/DDBJ databases">
        <authorList>
            <person name="Gilroy R."/>
        </authorList>
    </citation>
    <scope>NUCLEOTIDE SEQUENCE</scope>
    <source>
        <strain evidence="11">9264</strain>
    </source>
</reference>
<feature type="domain" description="POTRA" evidence="10">
    <location>
        <begin position="37"/>
        <end position="110"/>
    </location>
</feature>
<keyword evidence="6 9" id="KW-1133">Transmembrane helix</keyword>
<comment type="caution">
    <text evidence="11">The sequence shown here is derived from an EMBL/GenBank/DDBJ whole genome shotgun (WGS) entry which is preliminary data.</text>
</comment>
<dbReference type="GO" id="GO:0043093">
    <property type="term" value="P:FtsZ-dependent cytokinesis"/>
    <property type="evidence" value="ECO:0007669"/>
    <property type="project" value="UniProtKB-UniRule"/>
</dbReference>
<dbReference type="GO" id="GO:0005886">
    <property type="term" value="C:plasma membrane"/>
    <property type="evidence" value="ECO:0007669"/>
    <property type="project" value="UniProtKB-SubCell"/>
</dbReference>
<keyword evidence="7 9" id="KW-0472">Membrane</keyword>
<accession>A0A9D2RG24</accession>
<keyword evidence="8 9" id="KW-0131">Cell cycle</keyword>
<dbReference type="PANTHER" id="PTHR35851:SF1">
    <property type="entry name" value="CELL DIVISION PROTEIN FTSQ"/>
    <property type="match status" value="1"/>
</dbReference>
<keyword evidence="2 9" id="KW-1003">Cell membrane</keyword>
<dbReference type="PANTHER" id="PTHR35851">
    <property type="entry name" value="CELL DIVISION PROTEIN FTSQ"/>
    <property type="match status" value="1"/>
</dbReference>
<keyword evidence="3 9" id="KW-0997">Cell inner membrane</keyword>
<dbReference type="InterPro" id="IPR013685">
    <property type="entry name" value="POTRA_FtsQ_type"/>
</dbReference>